<keyword evidence="3" id="KW-1185">Reference proteome</keyword>
<accession>A0A0B5DQ19</accession>
<dbReference type="HOGENOM" id="CLU_042248_0_0_5"/>
<protein>
    <recommendedName>
        <fullName evidence="4">Strictosidine synthase</fullName>
    </recommendedName>
</protein>
<dbReference type="STRING" id="1208324.P73_0499"/>
<dbReference type="AlphaFoldDB" id="A0A0B5DQ19"/>
<dbReference type="InterPro" id="IPR011042">
    <property type="entry name" value="6-blade_b-propeller_TolB-like"/>
</dbReference>
<reference evidence="2 3" key="1">
    <citation type="journal article" date="2014" name="Int. J. Syst. Evol. Microbiol.">
        <title>Celeribacter indicus sp. nov., a polycyclic aromatic hydrocarbon-degrading bacterium from deep-sea sediment and reclassification of Huaishuia halophila as Celeribacter halophilus comb. nov.</title>
        <authorList>
            <person name="Lai Q."/>
            <person name="Cao J."/>
            <person name="Yuan J."/>
            <person name="Li F."/>
            <person name="Shao Z."/>
        </authorList>
    </citation>
    <scope>NUCLEOTIDE SEQUENCE [LARGE SCALE GENOMIC DNA]</scope>
    <source>
        <strain evidence="2">P73</strain>
    </source>
</reference>
<proteinExistence type="predicted"/>
<evidence type="ECO:0000256" key="1">
    <source>
        <dbReference type="SAM" id="MobiDB-lite"/>
    </source>
</evidence>
<dbReference type="Proteomes" id="UP000031521">
    <property type="component" value="Chromosome"/>
</dbReference>
<evidence type="ECO:0000313" key="3">
    <source>
        <dbReference type="Proteomes" id="UP000031521"/>
    </source>
</evidence>
<dbReference type="Gene3D" id="2.120.10.30">
    <property type="entry name" value="TolB, C-terminal domain"/>
    <property type="match status" value="1"/>
</dbReference>
<dbReference type="SUPFAM" id="SSF63829">
    <property type="entry name" value="Calcium-dependent phosphotriesterase"/>
    <property type="match status" value="1"/>
</dbReference>
<gene>
    <name evidence="2" type="ORF">P73_0499</name>
</gene>
<feature type="region of interest" description="Disordered" evidence="1">
    <location>
        <begin position="1"/>
        <end position="24"/>
    </location>
</feature>
<dbReference type="KEGG" id="cid:P73_0499"/>
<evidence type="ECO:0000313" key="2">
    <source>
        <dbReference type="EMBL" id="AJE45214.1"/>
    </source>
</evidence>
<organism evidence="2 3">
    <name type="scientific">Celeribacter indicus</name>
    <dbReference type="NCBI Taxonomy" id="1208324"/>
    <lineage>
        <taxon>Bacteria</taxon>
        <taxon>Pseudomonadati</taxon>
        <taxon>Pseudomonadota</taxon>
        <taxon>Alphaproteobacteria</taxon>
        <taxon>Rhodobacterales</taxon>
        <taxon>Roseobacteraceae</taxon>
        <taxon>Celeribacter</taxon>
    </lineage>
</organism>
<name>A0A0B5DQ19_9RHOB</name>
<evidence type="ECO:0008006" key="4">
    <source>
        <dbReference type="Google" id="ProtNLM"/>
    </source>
</evidence>
<sequence length="351" mass="37840">MDRFRGSGSAATSIPPMDGALRPNTRIDDADVLATVTAPDDIVATPEGLRLSSGADLLSLTQDGTTQLLRTETSEITCLASDGAGALALGLDEGRLVIRGGRHDGRVLIELDGEPVLAPSAAMFEDPDTLLVCLASRDNPMREWKRDLMTKRASGSVWRVDLASGAATCLARDLAFPYGIARTGEDGVLISESWRHRVLRLAPDGRRTAVLDELPGYPARLVPEADGPGFWLTLFAPRTQLIEFVLREEEYRQRMMDTIAPNYWIAPSLHPPSSYLEPLQGGSLKQLGELKPWAPSRSLGIVLRLDPAGHATESLHSRANGLRHGVTGCLPSQDGLIICSKGGNLVVRAKI</sequence>
<dbReference type="EMBL" id="CP004393">
    <property type="protein sequence ID" value="AJE45214.1"/>
    <property type="molecule type" value="Genomic_DNA"/>
</dbReference>